<evidence type="ECO:0008006" key="3">
    <source>
        <dbReference type="Google" id="ProtNLM"/>
    </source>
</evidence>
<gene>
    <name evidence="1" type="ORF">ASN18_0878</name>
</gene>
<comment type="caution">
    <text evidence="1">The sequence shown here is derived from an EMBL/GenBank/DDBJ whole genome shotgun (WGS) entry which is preliminary data.</text>
</comment>
<evidence type="ECO:0000313" key="2">
    <source>
        <dbReference type="Proteomes" id="UP000060487"/>
    </source>
</evidence>
<dbReference type="Proteomes" id="UP000060487">
    <property type="component" value="Unassembled WGS sequence"/>
</dbReference>
<accession>A0ABR5SH94</accession>
<organism evidence="1 2">
    <name type="scientific">Candidatus Magnetominusculus xianensis</name>
    <dbReference type="NCBI Taxonomy" id="1748249"/>
    <lineage>
        <taxon>Bacteria</taxon>
        <taxon>Pseudomonadati</taxon>
        <taxon>Nitrospirota</taxon>
        <taxon>Nitrospiria</taxon>
        <taxon>Nitrospirales</taxon>
        <taxon>Nitrospiraceae</taxon>
        <taxon>Candidatus Magnetominusculus</taxon>
    </lineage>
</organism>
<dbReference type="EMBL" id="LNQR01000032">
    <property type="protein sequence ID" value="KWT91054.1"/>
    <property type="molecule type" value="Genomic_DNA"/>
</dbReference>
<reference evidence="1 2" key="1">
    <citation type="submission" date="2015-11" db="EMBL/GenBank/DDBJ databases">
        <authorList>
            <person name="Lin W."/>
        </authorList>
    </citation>
    <scope>NUCLEOTIDE SEQUENCE [LARGE SCALE GENOMIC DNA]</scope>
    <source>
        <strain evidence="1 2">HCH-1</strain>
    </source>
</reference>
<sequence length="672" mass="76624">MLYLKCLKSCCWRHIENNTGNLLTAHVNTLLIYDSYSGKLGSIVKADKVFLFSLTSKKHVSDSYIRLLQAIGCTFEIIDSSKAINESALSMRDMYIRLIAKLPVKVKNKGSDLKEIFAVGQHASLWWFSLVAEKNTHKSDTLTRLSQLDAITEAIKRYNINKIIITCSSSRLKSALTGYASEKNILIDNSNKHHNNTAAKAKSIIKQITGILYYFIYSLYTSMTMKREFASVQREPVDDNALMLLTYYPNIDIAQAKKGIFADKNYMKLQTMLTAAGSAITWIALYVESNAITKEEAIRSAKTFIKNGSRIYFLDEFNSLWTHLSSLVTMFFSALKFILLEKNIKAAHVIKDYNMYALVKDDWYSSFMGIAGYQGLVYYKTFKRLLSTIKARKYLYLLEHQAWEKAFISAKKALGLTPPVLGSQSGTVSQMLLNFFNDPSEIRDTGRYSLPKPDIIICNGQHPYSFMLGSGWPQEKLYIAEAVRYSYLIKYLEAEFIRTEKIVLLACSISIYESSSMLNVLYEALNNEPGIEVWIKPHPFLQIEKLFQYSGIEMKSCSFKIINEPIGTLLQRARVVVVGESSVCIEAIAFGCDVFIVNSPEWISMSPLTKTRASMINTVSSADELKRQAVRIFMEQHDTLRHRTEAKRIINEFFYFSEPVDSVQRFFDLVNK</sequence>
<dbReference type="SUPFAM" id="SSF53756">
    <property type="entry name" value="UDP-Glycosyltransferase/glycogen phosphorylase"/>
    <property type="match status" value="1"/>
</dbReference>
<proteinExistence type="predicted"/>
<evidence type="ECO:0000313" key="1">
    <source>
        <dbReference type="EMBL" id="KWT91054.1"/>
    </source>
</evidence>
<protein>
    <recommendedName>
        <fullName evidence="3">Capsule polysaccharide biosynthesis protein</fullName>
    </recommendedName>
</protein>
<keyword evidence="2" id="KW-1185">Reference proteome</keyword>
<name>A0ABR5SH94_9BACT</name>